<evidence type="ECO:0000313" key="2">
    <source>
        <dbReference type="EMBL" id="MZH58293.1"/>
    </source>
</evidence>
<dbReference type="EMBL" id="WWTN01000068">
    <property type="protein sequence ID" value="MZH58293.1"/>
    <property type="molecule type" value="Genomic_DNA"/>
</dbReference>
<dbReference type="RefSeq" id="WP_008819120.1">
    <property type="nucleotide sequence ID" value="NZ_AP025565.1"/>
</dbReference>
<accession>A0AB36BD76</accession>
<dbReference type="GO" id="GO:0003677">
    <property type="term" value="F:DNA binding"/>
    <property type="evidence" value="ECO:0007669"/>
    <property type="project" value="InterPro"/>
</dbReference>
<reference evidence="2" key="1">
    <citation type="journal article" date="2019" name="Nat. Med.">
        <title>A library of human gut bacterial isolates paired with longitudinal multiomics data enables mechanistic microbiome research.</title>
        <authorList>
            <person name="Poyet M."/>
            <person name="Groussin M."/>
            <person name="Gibbons S.M."/>
            <person name="Avila-Pacheco J."/>
            <person name="Jiang X."/>
            <person name="Kearney S.M."/>
            <person name="Perrotta A.R."/>
            <person name="Berdy B."/>
            <person name="Zhao S."/>
            <person name="Lieberman T.D."/>
            <person name="Swanson P.K."/>
            <person name="Smith M."/>
            <person name="Roesemann S."/>
            <person name="Alexander J.E."/>
            <person name="Rich S.A."/>
            <person name="Livny J."/>
            <person name="Vlamakis H."/>
            <person name="Clish C."/>
            <person name="Bullock K."/>
            <person name="Deik A."/>
            <person name="Scott J."/>
            <person name="Pierce K.A."/>
            <person name="Xavier R.J."/>
            <person name="Alm E.J."/>
        </authorList>
    </citation>
    <scope>NUCLEOTIDE SEQUENCE</scope>
    <source>
        <strain evidence="2">BIOML-A12</strain>
    </source>
</reference>
<dbReference type="SUPFAM" id="SSF47413">
    <property type="entry name" value="lambda repressor-like DNA-binding domains"/>
    <property type="match status" value="1"/>
</dbReference>
<sequence>MNDLGYRLKKVRKARRMTRKEIGDLIGINYADTRLDAYETGKTYPREKMLNKLAEALDVSSSWLATGELDDKTVKSLEEKGIFYVVFKPFSEEIKYYYQYTDFLARNKNVIEDTLTIEDYKALTNIIVNKIEEKHGSTGMLIAPVTEDEYNDYMQQQQQDALDAGEGYVDNNGHYIPYNN</sequence>
<comment type="caution">
    <text evidence="2">The sequence shown here is derived from an EMBL/GenBank/DDBJ whole genome shotgun (WGS) entry which is preliminary data.</text>
</comment>
<dbReference type="CDD" id="cd00093">
    <property type="entry name" value="HTH_XRE"/>
    <property type="match status" value="1"/>
</dbReference>
<evidence type="ECO:0000313" key="3">
    <source>
        <dbReference type="Proteomes" id="UP000604383"/>
    </source>
</evidence>
<dbReference type="InterPro" id="IPR001387">
    <property type="entry name" value="Cro/C1-type_HTH"/>
</dbReference>
<organism evidence="2 3">
    <name type="scientific">Clostridium innocuum</name>
    <dbReference type="NCBI Taxonomy" id="1522"/>
    <lineage>
        <taxon>Bacteria</taxon>
        <taxon>Bacillati</taxon>
        <taxon>Bacillota</taxon>
        <taxon>Clostridia</taxon>
        <taxon>Eubacteriales</taxon>
        <taxon>Clostridiaceae</taxon>
        <taxon>Clostridium</taxon>
    </lineage>
</organism>
<feature type="domain" description="HTH cro/C1-type" evidence="1">
    <location>
        <begin position="8"/>
        <end position="64"/>
    </location>
</feature>
<protein>
    <submittedName>
        <fullName evidence="2">Helix-turn-helix domain-containing protein</fullName>
    </submittedName>
</protein>
<proteinExistence type="predicted"/>
<dbReference type="InterPro" id="IPR010982">
    <property type="entry name" value="Lambda_DNA-bd_dom_sf"/>
</dbReference>
<dbReference type="Gene3D" id="1.10.260.40">
    <property type="entry name" value="lambda repressor-like DNA-binding domains"/>
    <property type="match status" value="1"/>
</dbReference>
<gene>
    <name evidence="2" type="ORF">GT664_21670</name>
</gene>
<dbReference type="PROSITE" id="PS50943">
    <property type="entry name" value="HTH_CROC1"/>
    <property type="match status" value="1"/>
</dbReference>
<dbReference type="SMART" id="SM00530">
    <property type="entry name" value="HTH_XRE"/>
    <property type="match status" value="1"/>
</dbReference>
<dbReference type="Proteomes" id="UP000604383">
    <property type="component" value="Unassembled WGS sequence"/>
</dbReference>
<evidence type="ECO:0000259" key="1">
    <source>
        <dbReference type="PROSITE" id="PS50943"/>
    </source>
</evidence>
<dbReference type="Pfam" id="PF12844">
    <property type="entry name" value="HTH_19"/>
    <property type="match status" value="1"/>
</dbReference>
<name>A0AB36BD76_CLOIN</name>
<dbReference type="AlphaFoldDB" id="A0AB36BD76"/>